<keyword evidence="2" id="KW-1185">Reference proteome</keyword>
<dbReference type="EMBL" id="VFSV01000020">
    <property type="protein sequence ID" value="TRD18346.1"/>
    <property type="molecule type" value="Genomic_DNA"/>
</dbReference>
<comment type="caution">
    <text evidence="1">The sequence shown here is derived from an EMBL/GenBank/DDBJ whole genome shotgun (WGS) entry which is preliminary data.</text>
</comment>
<dbReference type="Proteomes" id="UP000318590">
    <property type="component" value="Unassembled WGS sequence"/>
</dbReference>
<sequence>MSYKLRMIREKLEATFETDAGPGAADSILCLNLTMRALDGDWQEQQFINGPEGAQPEDLYNLHCATEYDIEAVPAGTPGEAPVYRQLLLSSGLSEVVVAGTSVAYTPTPQSETHASTTLQMRNGRIVQNVVGCRGGFGFTAEVRRRAMFNFNRRGRFGEPTAFVHEPGDFSAWGRALECLPEHMNAFTLGGTKLCVRSFSLTDGRQPVVDKYMNCGGADITGRRFTGRMTVEWPDLAAKDLILNSRDVITEPLIFELGKTAGQKLRLTGPKVQIKFAGEEEIDRDLGASLDLVFLPDQGDDEILLEYL</sequence>
<dbReference type="Pfam" id="PF18906">
    <property type="entry name" value="Phage_tube_2"/>
    <property type="match status" value="1"/>
</dbReference>
<dbReference type="OrthoDB" id="7325655at2"/>
<gene>
    <name evidence="1" type="ORF">FEV53_11870</name>
</gene>
<evidence type="ECO:0000313" key="1">
    <source>
        <dbReference type="EMBL" id="TRD18346.1"/>
    </source>
</evidence>
<dbReference type="AlphaFoldDB" id="A0A547PW58"/>
<name>A0A547PW58_9RHOB</name>
<dbReference type="InterPro" id="IPR044000">
    <property type="entry name" value="Phage_tube_2"/>
</dbReference>
<proteinExistence type="predicted"/>
<organism evidence="1 2">
    <name type="scientific">Palleronia caenipelagi</name>
    <dbReference type="NCBI Taxonomy" id="2489174"/>
    <lineage>
        <taxon>Bacteria</taxon>
        <taxon>Pseudomonadati</taxon>
        <taxon>Pseudomonadota</taxon>
        <taxon>Alphaproteobacteria</taxon>
        <taxon>Rhodobacterales</taxon>
        <taxon>Roseobacteraceae</taxon>
        <taxon>Palleronia</taxon>
    </lineage>
</organism>
<protein>
    <submittedName>
        <fullName evidence="1">Uncharacterized protein</fullName>
    </submittedName>
</protein>
<dbReference type="RefSeq" id="WP_142835018.1">
    <property type="nucleotide sequence ID" value="NZ_VFSV01000020.1"/>
</dbReference>
<reference evidence="1 2" key="1">
    <citation type="submission" date="2019-06" db="EMBL/GenBank/DDBJ databases">
        <title>Paenimaribius caenipelagi gen. nov., sp. nov., isolated from a tidal flat.</title>
        <authorList>
            <person name="Yoon J.-H."/>
        </authorList>
    </citation>
    <scope>NUCLEOTIDE SEQUENCE [LARGE SCALE GENOMIC DNA]</scope>
    <source>
        <strain evidence="1 2">JBTF-M29</strain>
    </source>
</reference>
<accession>A0A547PW58</accession>
<evidence type="ECO:0000313" key="2">
    <source>
        <dbReference type="Proteomes" id="UP000318590"/>
    </source>
</evidence>